<dbReference type="Proteomes" id="UP000646833">
    <property type="component" value="Unassembled WGS sequence"/>
</dbReference>
<organism evidence="5 6">
    <name type="scientific">Haloferax sulfurifontis</name>
    <dbReference type="NCBI Taxonomy" id="255616"/>
    <lineage>
        <taxon>Archaea</taxon>
        <taxon>Methanobacteriati</taxon>
        <taxon>Methanobacteriota</taxon>
        <taxon>Stenosarchaea group</taxon>
        <taxon>Halobacteria</taxon>
        <taxon>Halobacteriales</taxon>
        <taxon>Haloferacaceae</taxon>
        <taxon>Haloferax</taxon>
    </lineage>
</organism>
<dbReference type="FunFam" id="2.160.10.10:FF:000008">
    <property type="entry name" value="Maltose O-acetyltransferase"/>
    <property type="match status" value="1"/>
</dbReference>
<dbReference type="EMBL" id="BMCI01000001">
    <property type="protein sequence ID" value="GGC44519.1"/>
    <property type="molecule type" value="Genomic_DNA"/>
</dbReference>
<dbReference type="SMART" id="SM01266">
    <property type="entry name" value="Mac"/>
    <property type="match status" value="1"/>
</dbReference>
<dbReference type="CDD" id="cd03357">
    <property type="entry name" value="LbH_MAT_GAT"/>
    <property type="match status" value="1"/>
</dbReference>
<dbReference type="InterPro" id="IPR024688">
    <property type="entry name" value="Mac_dom"/>
</dbReference>
<dbReference type="InterPro" id="IPR001451">
    <property type="entry name" value="Hexapep"/>
</dbReference>
<proteinExistence type="inferred from homology"/>
<evidence type="ECO:0000256" key="3">
    <source>
        <dbReference type="SAM" id="MobiDB-lite"/>
    </source>
</evidence>
<dbReference type="GO" id="GO:0008374">
    <property type="term" value="F:O-acyltransferase activity"/>
    <property type="evidence" value="ECO:0007669"/>
    <property type="project" value="TreeGrafter"/>
</dbReference>
<evidence type="ECO:0000259" key="4">
    <source>
        <dbReference type="SMART" id="SM01266"/>
    </source>
</evidence>
<dbReference type="AlphaFoldDB" id="A0A830DMX0"/>
<evidence type="ECO:0000256" key="1">
    <source>
        <dbReference type="ARBA" id="ARBA00007274"/>
    </source>
</evidence>
<comment type="caution">
    <text evidence="5">The sequence shown here is derived from an EMBL/GenBank/DDBJ whole genome shotgun (WGS) entry which is preliminary data.</text>
</comment>
<feature type="domain" description="Maltose/galactoside acetyltransferase" evidence="4">
    <location>
        <begin position="35"/>
        <end position="89"/>
    </location>
</feature>
<name>A0A830DMX0_9EURY</name>
<feature type="region of interest" description="Disordered" evidence="3">
    <location>
        <begin position="1"/>
        <end position="29"/>
    </location>
</feature>
<evidence type="ECO:0000313" key="6">
    <source>
        <dbReference type="Proteomes" id="UP000646833"/>
    </source>
</evidence>
<sequence length="215" mass="23213">MDGRSRAGESNPAVAEAVDTLTTHPPVIAGMPSEKEKMLAGDPYDASDPELVAERERARRLTRQFNETDETQTERREELIRELFGEVGESFGIEPPFRCDYGYNVRVGERFFANFDCVFLDVCLITIGDNCQLGPGVHVYTATHPLDAAERIKGPESGEPVTIGDNAWLGGRAVVNPGVTIGDDAVVASGAVVTKDVPDSVVVGGNPARVIKRLD</sequence>
<gene>
    <name evidence="5" type="ORF">GCM10007209_02710</name>
</gene>
<dbReference type="InterPro" id="IPR051159">
    <property type="entry name" value="Hexapeptide_acetyltransf"/>
</dbReference>
<dbReference type="Pfam" id="PF14602">
    <property type="entry name" value="Hexapep_2"/>
    <property type="match status" value="1"/>
</dbReference>
<dbReference type="GO" id="GO:0016407">
    <property type="term" value="F:acetyltransferase activity"/>
    <property type="evidence" value="ECO:0007669"/>
    <property type="project" value="InterPro"/>
</dbReference>
<dbReference type="GO" id="GO:0005829">
    <property type="term" value="C:cytosol"/>
    <property type="evidence" value="ECO:0007669"/>
    <property type="project" value="TreeGrafter"/>
</dbReference>
<dbReference type="InterPro" id="IPR018357">
    <property type="entry name" value="Hexapep_transf_CS"/>
</dbReference>
<keyword evidence="2 5" id="KW-0808">Transferase</keyword>
<comment type="similarity">
    <text evidence="1">Belongs to the transferase hexapeptide repeat family.</text>
</comment>
<evidence type="ECO:0000313" key="5">
    <source>
        <dbReference type="EMBL" id="GGC44519.1"/>
    </source>
</evidence>
<dbReference type="PANTHER" id="PTHR23416:SF23">
    <property type="entry name" value="ACETYLTRANSFERASE C18B11.09C-RELATED"/>
    <property type="match status" value="1"/>
</dbReference>
<dbReference type="PROSITE" id="PS00101">
    <property type="entry name" value="HEXAPEP_TRANSFERASES"/>
    <property type="match status" value="1"/>
</dbReference>
<protein>
    <submittedName>
        <fullName evidence="5">Maltose O-acetyltransferase</fullName>
    </submittedName>
</protein>
<dbReference type="SUPFAM" id="SSF51161">
    <property type="entry name" value="Trimeric LpxA-like enzymes"/>
    <property type="match status" value="1"/>
</dbReference>
<dbReference type="InterPro" id="IPR011004">
    <property type="entry name" value="Trimer_LpxA-like_sf"/>
</dbReference>
<reference evidence="5" key="2">
    <citation type="submission" date="2020-09" db="EMBL/GenBank/DDBJ databases">
        <authorList>
            <person name="Sun Q."/>
            <person name="Sedlacek I."/>
        </authorList>
    </citation>
    <scope>NUCLEOTIDE SEQUENCE</scope>
    <source>
        <strain evidence="5">CCM 7217</strain>
    </source>
</reference>
<accession>A0A830DMX0</accession>
<dbReference type="Pfam" id="PF12464">
    <property type="entry name" value="Mac"/>
    <property type="match status" value="1"/>
</dbReference>
<reference evidence="5" key="1">
    <citation type="journal article" date="2014" name="Int. J. Syst. Evol. Microbiol.">
        <title>Complete genome sequence of Corynebacterium casei LMG S-19264T (=DSM 44701T), isolated from a smear-ripened cheese.</title>
        <authorList>
            <consortium name="US DOE Joint Genome Institute (JGI-PGF)"/>
            <person name="Walter F."/>
            <person name="Albersmeier A."/>
            <person name="Kalinowski J."/>
            <person name="Ruckert C."/>
        </authorList>
    </citation>
    <scope>NUCLEOTIDE SEQUENCE</scope>
    <source>
        <strain evidence="5">CCM 7217</strain>
    </source>
</reference>
<dbReference type="PANTHER" id="PTHR23416">
    <property type="entry name" value="SIALIC ACID SYNTHASE-RELATED"/>
    <property type="match status" value="1"/>
</dbReference>
<dbReference type="Gene3D" id="2.160.10.10">
    <property type="entry name" value="Hexapeptide repeat proteins"/>
    <property type="match status" value="1"/>
</dbReference>
<evidence type="ECO:0000256" key="2">
    <source>
        <dbReference type="ARBA" id="ARBA00022679"/>
    </source>
</evidence>